<keyword evidence="4" id="KW-1185">Reference proteome</keyword>
<feature type="region of interest" description="Disordered" evidence="1">
    <location>
        <begin position="71"/>
        <end position="98"/>
    </location>
</feature>
<accession>A0A8T0I598</accession>
<dbReference type="PANTHER" id="PTHR36742">
    <property type="entry name" value="MYOSIN-G HEAVY CHAIN-LIKE PROTEIN"/>
    <property type="match status" value="1"/>
</dbReference>
<dbReference type="OrthoDB" id="531455at2759"/>
<feature type="transmembrane region" description="Helical" evidence="2">
    <location>
        <begin position="178"/>
        <end position="203"/>
    </location>
</feature>
<evidence type="ECO:0000313" key="4">
    <source>
        <dbReference type="Proteomes" id="UP000822688"/>
    </source>
</evidence>
<keyword evidence="2" id="KW-0472">Membrane</keyword>
<dbReference type="AlphaFoldDB" id="A0A8T0I598"/>
<evidence type="ECO:0000256" key="1">
    <source>
        <dbReference type="SAM" id="MobiDB-lite"/>
    </source>
</evidence>
<dbReference type="PANTHER" id="PTHR36742:SF1">
    <property type="entry name" value="MYOSIN-G HEAVY CHAIN-LIKE PROTEIN"/>
    <property type="match status" value="1"/>
</dbReference>
<proteinExistence type="predicted"/>
<dbReference type="GO" id="GO:0009507">
    <property type="term" value="C:chloroplast"/>
    <property type="evidence" value="ECO:0007669"/>
    <property type="project" value="TreeGrafter"/>
</dbReference>
<feature type="compositionally biased region" description="Polar residues" evidence="1">
    <location>
        <begin position="88"/>
        <end position="98"/>
    </location>
</feature>
<organism evidence="3 4">
    <name type="scientific">Ceratodon purpureus</name>
    <name type="common">Fire moss</name>
    <name type="synonym">Dicranum purpureum</name>
    <dbReference type="NCBI Taxonomy" id="3225"/>
    <lineage>
        <taxon>Eukaryota</taxon>
        <taxon>Viridiplantae</taxon>
        <taxon>Streptophyta</taxon>
        <taxon>Embryophyta</taxon>
        <taxon>Bryophyta</taxon>
        <taxon>Bryophytina</taxon>
        <taxon>Bryopsida</taxon>
        <taxon>Dicranidae</taxon>
        <taxon>Pseudoditrichales</taxon>
        <taxon>Ditrichaceae</taxon>
        <taxon>Ceratodon</taxon>
    </lineage>
</organism>
<gene>
    <name evidence="3" type="ORF">KC19_4G002900</name>
</gene>
<dbReference type="EMBL" id="CM026424">
    <property type="protein sequence ID" value="KAG0578165.1"/>
    <property type="molecule type" value="Genomic_DNA"/>
</dbReference>
<keyword evidence="2" id="KW-0812">Transmembrane</keyword>
<evidence type="ECO:0000256" key="2">
    <source>
        <dbReference type="SAM" id="Phobius"/>
    </source>
</evidence>
<keyword evidence="2" id="KW-1133">Transmembrane helix</keyword>
<reference evidence="3" key="1">
    <citation type="submission" date="2020-06" db="EMBL/GenBank/DDBJ databases">
        <title>WGS assembly of Ceratodon purpureus strain R40.</title>
        <authorList>
            <person name="Carey S.B."/>
            <person name="Jenkins J."/>
            <person name="Shu S."/>
            <person name="Lovell J.T."/>
            <person name="Sreedasyam A."/>
            <person name="Maumus F."/>
            <person name="Tiley G.P."/>
            <person name="Fernandez-Pozo N."/>
            <person name="Barry K."/>
            <person name="Chen C."/>
            <person name="Wang M."/>
            <person name="Lipzen A."/>
            <person name="Daum C."/>
            <person name="Saski C.A."/>
            <person name="Payton A.C."/>
            <person name="Mcbreen J.C."/>
            <person name="Conrad R.E."/>
            <person name="Kollar L.M."/>
            <person name="Olsson S."/>
            <person name="Huttunen S."/>
            <person name="Landis J.B."/>
            <person name="Wickett N.J."/>
            <person name="Johnson M.G."/>
            <person name="Rensing S.A."/>
            <person name="Grimwood J."/>
            <person name="Schmutz J."/>
            <person name="Mcdaniel S.F."/>
        </authorList>
    </citation>
    <scope>NUCLEOTIDE SEQUENCE</scope>
    <source>
        <strain evidence="3">R40</strain>
    </source>
</reference>
<protein>
    <submittedName>
        <fullName evidence="3">Uncharacterized protein</fullName>
    </submittedName>
</protein>
<evidence type="ECO:0000313" key="3">
    <source>
        <dbReference type="EMBL" id="KAG0578165.1"/>
    </source>
</evidence>
<comment type="caution">
    <text evidence="3">The sequence shown here is derived from an EMBL/GenBank/DDBJ whole genome shotgun (WGS) entry which is preliminary data.</text>
</comment>
<sequence>MAMRLGDSSLLLTIGASRVSCTSSTVADHAVGKDGDRCRSVPRLAGCRAIPSGLPSLESLVLRNGSRKRVPAIRAAKSGSVDVPESPSPSKSNGSQAQSHFDLLERMTENSTASQGDDVMTIRDQLASQVELEAPEVVVSLANGEKDTPVPELTISQKRNIRRQNYLNKVSERNDAPFFATVAGLVLVPPVLILGFAVATGYVELFP</sequence>
<name>A0A8T0I598_CERPU</name>
<dbReference type="Proteomes" id="UP000822688">
    <property type="component" value="Chromosome 4"/>
</dbReference>